<name>A0A9E2KNJ6_9GAMM</name>
<evidence type="ECO:0000256" key="2">
    <source>
        <dbReference type="ARBA" id="ARBA00022490"/>
    </source>
</evidence>
<feature type="domain" description="N-acetyltransferase" evidence="5">
    <location>
        <begin position="11"/>
        <end position="158"/>
    </location>
</feature>
<keyword evidence="6" id="KW-0689">Ribosomal protein</keyword>
<evidence type="ECO:0000256" key="4">
    <source>
        <dbReference type="ARBA" id="ARBA00023315"/>
    </source>
</evidence>
<dbReference type="AlphaFoldDB" id="A0A9E2KNJ6"/>
<keyword evidence="2" id="KW-0963">Cytoplasm</keyword>
<dbReference type="PROSITE" id="PS51186">
    <property type="entry name" value="GNAT"/>
    <property type="match status" value="1"/>
</dbReference>
<evidence type="ECO:0000259" key="5">
    <source>
        <dbReference type="PROSITE" id="PS51186"/>
    </source>
</evidence>
<organism evidence="6 7">
    <name type="scientific">Candidatus Anaerobiospirillum merdipullorum</name>
    <dbReference type="NCBI Taxonomy" id="2838450"/>
    <lineage>
        <taxon>Bacteria</taxon>
        <taxon>Pseudomonadati</taxon>
        <taxon>Pseudomonadota</taxon>
        <taxon>Gammaproteobacteria</taxon>
        <taxon>Aeromonadales</taxon>
        <taxon>Succinivibrionaceae</taxon>
        <taxon>Anaerobiospirillum</taxon>
    </lineage>
</organism>
<dbReference type="PANTHER" id="PTHR43420:SF12">
    <property type="entry name" value="N-ACETYLTRANSFERASE DOMAIN-CONTAINING PROTEIN"/>
    <property type="match status" value="1"/>
</dbReference>
<dbReference type="GO" id="GO:0008080">
    <property type="term" value="F:N-acetyltransferase activity"/>
    <property type="evidence" value="ECO:0007669"/>
    <property type="project" value="InterPro"/>
</dbReference>
<dbReference type="InterPro" id="IPR006464">
    <property type="entry name" value="AcTrfase_RimI/Ard1"/>
</dbReference>
<evidence type="ECO:0000313" key="6">
    <source>
        <dbReference type="EMBL" id="MBU3827350.1"/>
    </source>
</evidence>
<reference evidence="6" key="2">
    <citation type="submission" date="2021-04" db="EMBL/GenBank/DDBJ databases">
        <authorList>
            <person name="Gilroy R."/>
        </authorList>
    </citation>
    <scope>NUCLEOTIDE SEQUENCE</scope>
    <source>
        <strain evidence="6">687</strain>
    </source>
</reference>
<dbReference type="PANTHER" id="PTHR43420">
    <property type="entry name" value="ACETYLTRANSFERASE"/>
    <property type="match status" value="1"/>
</dbReference>
<keyword evidence="3" id="KW-0808">Transferase</keyword>
<evidence type="ECO:0000256" key="1">
    <source>
        <dbReference type="ARBA" id="ARBA00005395"/>
    </source>
</evidence>
<dbReference type="Proteomes" id="UP000824150">
    <property type="component" value="Unassembled WGS sequence"/>
</dbReference>
<sequence length="158" mass="17726">MTFLGLKQARIEYLTVPADELVQAMVQVEQSAQPDPWSYDQIRTCFCDTCIVLGLYIKQDLVGYAVARVVVGEAEVYNIGIMRRYQGQGLGSLLLQALLDACKARKATVCFLEVREHNVPAIALYQKFHFTPMGVRTNYYSARPGLPAENAITMRCDL</sequence>
<dbReference type="InterPro" id="IPR050680">
    <property type="entry name" value="YpeA/RimI_acetyltransf"/>
</dbReference>
<dbReference type="GO" id="GO:0005840">
    <property type="term" value="C:ribosome"/>
    <property type="evidence" value="ECO:0007669"/>
    <property type="project" value="UniProtKB-KW"/>
</dbReference>
<dbReference type="Gene3D" id="3.40.630.30">
    <property type="match status" value="1"/>
</dbReference>
<comment type="caution">
    <text evidence="6">The sequence shown here is derived from an EMBL/GenBank/DDBJ whole genome shotgun (WGS) entry which is preliminary data.</text>
</comment>
<reference evidence="6" key="1">
    <citation type="journal article" date="2021" name="PeerJ">
        <title>Extensive microbial diversity within the chicken gut microbiome revealed by metagenomics and culture.</title>
        <authorList>
            <person name="Gilroy R."/>
            <person name="Ravi A."/>
            <person name="Getino M."/>
            <person name="Pursley I."/>
            <person name="Horton D.L."/>
            <person name="Alikhan N.F."/>
            <person name="Baker D."/>
            <person name="Gharbi K."/>
            <person name="Hall N."/>
            <person name="Watson M."/>
            <person name="Adriaenssens E.M."/>
            <person name="Foster-Nyarko E."/>
            <person name="Jarju S."/>
            <person name="Secka A."/>
            <person name="Antonio M."/>
            <person name="Oren A."/>
            <person name="Chaudhuri R.R."/>
            <person name="La Ragione R."/>
            <person name="Hildebrand F."/>
            <person name="Pallen M.J."/>
        </authorList>
    </citation>
    <scope>NUCLEOTIDE SEQUENCE</scope>
    <source>
        <strain evidence="6">687</strain>
    </source>
</reference>
<keyword evidence="4" id="KW-0012">Acyltransferase</keyword>
<gene>
    <name evidence="6" type="primary">rimI</name>
    <name evidence="6" type="ORF">IAA31_07690</name>
</gene>
<dbReference type="InterPro" id="IPR016181">
    <property type="entry name" value="Acyl_CoA_acyltransferase"/>
</dbReference>
<evidence type="ECO:0000256" key="3">
    <source>
        <dbReference type="ARBA" id="ARBA00022679"/>
    </source>
</evidence>
<dbReference type="Pfam" id="PF00583">
    <property type="entry name" value="Acetyltransf_1"/>
    <property type="match status" value="1"/>
</dbReference>
<dbReference type="SUPFAM" id="SSF55729">
    <property type="entry name" value="Acyl-CoA N-acyltransferases (Nat)"/>
    <property type="match status" value="1"/>
</dbReference>
<proteinExistence type="inferred from homology"/>
<accession>A0A9E2KNJ6</accession>
<dbReference type="NCBIfam" id="TIGR01575">
    <property type="entry name" value="rimI"/>
    <property type="match status" value="1"/>
</dbReference>
<comment type="similarity">
    <text evidence="1">Belongs to the acetyltransferase family. RimI subfamily.</text>
</comment>
<dbReference type="EMBL" id="JAHLFG010000085">
    <property type="protein sequence ID" value="MBU3827350.1"/>
    <property type="molecule type" value="Genomic_DNA"/>
</dbReference>
<protein>
    <submittedName>
        <fullName evidence="6">Ribosomal protein S18-alanine N-acetyltransferase</fullName>
    </submittedName>
</protein>
<evidence type="ECO:0000313" key="7">
    <source>
        <dbReference type="Proteomes" id="UP000824150"/>
    </source>
</evidence>
<keyword evidence="6" id="KW-0687">Ribonucleoprotein</keyword>
<dbReference type="InterPro" id="IPR000182">
    <property type="entry name" value="GNAT_dom"/>
</dbReference>